<dbReference type="OrthoDB" id="5178481at2"/>
<accession>A0A177KEU7</accession>
<comment type="caution">
    <text evidence="2">The sequence shown here is derived from an EMBL/GenBank/DDBJ whole genome shotgun (WGS) entry which is preliminary data.</text>
</comment>
<feature type="chain" id="PRO_5039410823" evidence="1">
    <location>
        <begin position="26"/>
        <end position="208"/>
    </location>
</feature>
<evidence type="ECO:0000256" key="1">
    <source>
        <dbReference type="SAM" id="SignalP"/>
    </source>
</evidence>
<name>A0A177KEU7_9MICO</name>
<dbReference type="AlphaFoldDB" id="A0A177KEU7"/>
<reference evidence="2 3" key="1">
    <citation type="submission" date="2016-02" db="EMBL/GenBank/DDBJ databases">
        <authorList>
            <person name="Wen L."/>
            <person name="He K."/>
            <person name="Yang H."/>
        </authorList>
    </citation>
    <scope>NUCLEOTIDE SEQUENCE [LARGE SCALE GENOMIC DNA]</scope>
    <source>
        <strain evidence="2 3">CD11_3</strain>
    </source>
</reference>
<evidence type="ECO:0000313" key="2">
    <source>
        <dbReference type="EMBL" id="OAH51674.1"/>
    </source>
</evidence>
<feature type="signal peptide" evidence="1">
    <location>
        <begin position="1"/>
        <end position="25"/>
    </location>
</feature>
<dbReference type="PROSITE" id="PS51257">
    <property type="entry name" value="PROKAR_LIPOPROTEIN"/>
    <property type="match status" value="1"/>
</dbReference>
<organism evidence="2 3">
    <name type="scientific">Microbacterium oleivorans</name>
    <dbReference type="NCBI Taxonomy" id="273677"/>
    <lineage>
        <taxon>Bacteria</taxon>
        <taxon>Bacillati</taxon>
        <taxon>Actinomycetota</taxon>
        <taxon>Actinomycetes</taxon>
        <taxon>Micrococcales</taxon>
        <taxon>Microbacteriaceae</taxon>
        <taxon>Microbacterium</taxon>
    </lineage>
</organism>
<proteinExistence type="predicted"/>
<protein>
    <submittedName>
        <fullName evidence="2">Uncharacterized protein</fullName>
    </submittedName>
</protein>
<sequence>MTLRRSAAVLLAGATLLLTSCAAAADAGGSAAPPGAALAALTPEDPTGEVLAQGTVLDDGTTATLCLGAVAESAPPQCSGIPLIGWSWEGLTDAASAGGSTWGTYAVRGVYDGESFTIRDAPVPLALFDPIARPDPTGGKAGAASAQDAAAIQSIVPDALGSGYLGSYDQDGWVYVDVVWDDGTWQRAADEDFGPGKVIIRSALRSVD</sequence>
<dbReference type="RefSeq" id="WP_064002180.1">
    <property type="nucleotide sequence ID" value="NZ_LSTV01000001.1"/>
</dbReference>
<dbReference type="Proteomes" id="UP000076998">
    <property type="component" value="Unassembled WGS sequence"/>
</dbReference>
<evidence type="ECO:0000313" key="3">
    <source>
        <dbReference type="Proteomes" id="UP000076998"/>
    </source>
</evidence>
<dbReference type="EMBL" id="LSTV01000001">
    <property type="protein sequence ID" value="OAH51674.1"/>
    <property type="molecule type" value="Genomic_DNA"/>
</dbReference>
<gene>
    <name evidence="2" type="ORF">AYL44_05425</name>
</gene>
<keyword evidence="1" id="KW-0732">Signal</keyword>